<evidence type="ECO:0000313" key="4">
    <source>
        <dbReference type="Proteomes" id="UP001597403"/>
    </source>
</evidence>
<gene>
    <name evidence="3" type="ORF">ACFSGI_18155</name>
</gene>
<dbReference type="EMBL" id="JBHUGF010000010">
    <property type="protein sequence ID" value="MFD1991899.1"/>
    <property type="molecule type" value="Genomic_DNA"/>
</dbReference>
<dbReference type="PANTHER" id="PTHR21064">
    <property type="entry name" value="AMINOGLYCOSIDE PHOSPHOTRANSFERASE DOMAIN-CONTAINING PROTEIN-RELATED"/>
    <property type="match status" value="1"/>
</dbReference>
<evidence type="ECO:0000256" key="1">
    <source>
        <dbReference type="ARBA" id="ARBA00038240"/>
    </source>
</evidence>
<proteinExistence type="inferred from homology"/>
<comment type="caution">
    <text evidence="3">The sequence shown here is derived from an EMBL/GenBank/DDBJ whole genome shotgun (WGS) entry which is preliminary data.</text>
</comment>
<dbReference type="RefSeq" id="WP_379283872.1">
    <property type="nucleotide sequence ID" value="NZ_JBHUGF010000010.1"/>
</dbReference>
<accession>A0ABW4UY76</accession>
<organism evidence="3 4">
    <name type="scientific">Paenibacillus nicotianae</name>
    <dbReference type="NCBI Taxonomy" id="1526551"/>
    <lineage>
        <taxon>Bacteria</taxon>
        <taxon>Bacillati</taxon>
        <taxon>Bacillota</taxon>
        <taxon>Bacilli</taxon>
        <taxon>Bacillales</taxon>
        <taxon>Paenibacillaceae</taxon>
        <taxon>Paenibacillus</taxon>
    </lineage>
</organism>
<dbReference type="Proteomes" id="UP001597403">
    <property type="component" value="Unassembled WGS sequence"/>
</dbReference>
<dbReference type="PANTHER" id="PTHR21064:SF6">
    <property type="entry name" value="AMINOGLYCOSIDE PHOSPHOTRANSFERASE DOMAIN-CONTAINING PROTEIN"/>
    <property type="match status" value="1"/>
</dbReference>
<protein>
    <submittedName>
        <fullName evidence="3">Phosphotransferase enzyme family protein</fullName>
    </submittedName>
</protein>
<dbReference type="Pfam" id="PF01636">
    <property type="entry name" value="APH"/>
    <property type="match status" value="1"/>
</dbReference>
<dbReference type="InterPro" id="IPR050249">
    <property type="entry name" value="Pseudomonas-type_ThrB"/>
</dbReference>
<sequence length="198" mass="23555">MKIGGKSLASLHQLSELYDPSSNRQWDWQDILQKINTILQSYPNEKEAIQELHTLTAYLQNLPISSSNYGLIHYDFQLDNLFYEEKYRSFHVIDFDDAVYSWYAHDIVTALDDFLDDATHVDHLPVKFFLQGYRSIRSLSDEDIKSFPYFQRFMKLYQFSKLLWTLEGSDIVDAPQWLDDLKLKLIRARDRLRHSFCK</sequence>
<feature type="domain" description="Aminoglycoside phosphotransferase" evidence="2">
    <location>
        <begin position="6"/>
        <end position="115"/>
    </location>
</feature>
<dbReference type="InterPro" id="IPR011009">
    <property type="entry name" value="Kinase-like_dom_sf"/>
</dbReference>
<dbReference type="Gene3D" id="3.90.1200.10">
    <property type="match status" value="1"/>
</dbReference>
<evidence type="ECO:0000259" key="2">
    <source>
        <dbReference type="Pfam" id="PF01636"/>
    </source>
</evidence>
<keyword evidence="4" id="KW-1185">Reference proteome</keyword>
<name>A0ABW4UY76_9BACL</name>
<comment type="similarity">
    <text evidence="1">Belongs to the pseudomonas-type ThrB family.</text>
</comment>
<evidence type="ECO:0000313" key="3">
    <source>
        <dbReference type="EMBL" id="MFD1991899.1"/>
    </source>
</evidence>
<dbReference type="InterPro" id="IPR002575">
    <property type="entry name" value="Aminoglycoside_PTrfase"/>
</dbReference>
<reference evidence="4" key="1">
    <citation type="journal article" date="2019" name="Int. J. Syst. Evol. Microbiol.">
        <title>The Global Catalogue of Microorganisms (GCM) 10K type strain sequencing project: providing services to taxonomists for standard genome sequencing and annotation.</title>
        <authorList>
            <consortium name="The Broad Institute Genomics Platform"/>
            <consortium name="The Broad Institute Genome Sequencing Center for Infectious Disease"/>
            <person name="Wu L."/>
            <person name="Ma J."/>
        </authorList>
    </citation>
    <scope>NUCLEOTIDE SEQUENCE [LARGE SCALE GENOMIC DNA]</scope>
    <source>
        <strain evidence="4">CGMCC 1.15067</strain>
    </source>
</reference>
<dbReference type="SUPFAM" id="SSF56112">
    <property type="entry name" value="Protein kinase-like (PK-like)"/>
    <property type="match status" value="1"/>
</dbReference>